<dbReference type="SMART" id="SM00248">
    <property type="entry name" value="ANK"/>
    <property type="match status" value="2"/>
</dbReference>
<dbReference type="GO" id="GO:0005524">
    <property type="term" value="F:ATP binding"/>
    <property type="evidence" value="ECO:0007669"/>
    <property type="project" value="InterPro"/>
</dbReference>
<dbReference type="PROSITE" id="PS50297">
    <property type="entry name" value="ANK_REP_REGION"/>
    <property type="match status" value="1"/>
</dbReference>
<accession>A0A819ZB51</accession>
<dbReference type="SUPFAM" id="SSF56112">
    <property type="entry name" value="Protein kinase-like (PK-like)"/>
    <property type="match status" value="1"/>
</dbReference>
<gene>
    <name evidence="4" type="ORF">OKA104_LOCUS38797</name>
</gene>
<evidence type="ECO:0000256" key="2">
    <source>
        <dbReference type="SAM" id="MobiDB-lite"/>
    </source>
</evidence>
<dbReference type="InterPro" id="IPR002110">
    <property type="entry name" value="Ankyrin_rpt"/>
</dbReference>
<organism evidence="4 5">
    <name type="scientific">Adineta steineri</name>
    <dbReference type="NCBI Taxonomy" id="433720"/>
    <lineage>
        <taxon>Eukaryota</taxon>
        <taxon>Metazoa</taxon>
        <taxon>Spiralia</taxon>
        <taxon>Gnathifera</taxon>
        <taxon>Rotifera</taxon>
        <taxon>Eurotatoria</taxon>
        <taxon>Bdelloidea</taxon>
        <taxon>Adinetida</taxon>
        <taxon>Adinetidae</taxon>
        <taxon>Adineta</taxon>
    </lineage>
</organism>
<evidence type="ECO:0000313" key="4">
    <source>
        <dbReference type="EMBL" id="CAF4161064.1"/>
    </source>
</evidence>
<dbReference type="GO" id="GO:0004672">
    <property type="term" value="F:protein kinase activity"/>
    <property type="evidence" value="ECO:0007669"/>
    <property type="project" value="InterPro"/>
</dbReference>
<feature type="region of interest" description="Disordered" evidence="2">
    <location>
        <begin position="167"/>
        <end position="187"/>
    </location>
</feature>
<dbReference type="EMBL" id="CAJOAY010007215">
    <property type="protein sequence ID" value="CAF4161064.1"/>
    <property type="molecule type" value="Genomic_DNA"/>
</dbReference>
<dbReference type="InterPro" id="IPR050235">
    <property type="entry name" value="CK1_Ser-Thr_kinase"/>
</dbReference>
<feature type="repeat" description="ANK" evidence="1">
    <location>
        <begin position="218"/>
        <end position="250"/>
    </location>
</feature>
<proteinExistence type="predicted"/>
<dbReference type="PROSITE" id="PS50088">
    <property type="entry name" value="ANK_REPEAT"/>
    <property type="match status" value="1"/>
</dbReference>
<dbReference type="PROSITE" id="PS50011">
    <property type="entry name" value="PROTEIN_KINASE_DOM"/>
    <property type="match status" value="1"/>
</dbReference>
<keyword evidence="1" id="KW-0040">ANK repeat</keyword>
<dbReference type="InterPro" id="IPR036770">
    <property type="entry name" value="Ankyrin_rpt-contain_sf"/>
</dbReference>
<evidence type="ECO:0000256" key="1">
    <source>
        <dbReference type="PROSITE-ProRule" id="PRU00023"/>
    </source>
</evidence>
<dbReference type="InterPro" id="IPR000719">
    <property type="entry name" value="Prot_kinase_dom"/>
</dbReference>
<reference evidence="4" key="1">
    <citation type="submission" date="2021-02" db="EMBL/GenBank/DDBJ databases">
        <authorList>
            <person name="Nowell W R."/>
        </authorList>
    </citation>
    <scope>NUCLEOTIDE SEQUENCE</scope>
</reference>
<evidence type="ECO:0000259" key="3">
    <source>
        <dbReference type="PROSITE" id="PS50011"/>
    </source>
</evidence>
<protein>
    <recommendedName>
        <fullName evidence="3">Protein kinase domain-containing protein</fullName>
    </recommendedName>
</protein>
<sequence>VFLIDFGLAKKYRDNRTRQHIPYREDRKFIGTGCHSSINADLGIEQSRRDDLESLGYVMMYFNRGSLPWQGLKAATKKQEYEKISEKKMATPIEILCKGFPTEFAMYFNYCRGLRFEEAPDYMYLRQLFRILFRTLNHEYDYTFDWTMLKQKVANAASASAETTAESDLTATITTESPPSVPSSTSPFYEACRTNDISSVQYYLEAMSVAEVDRIEPNGSTALHSAAYHGHEKIVELLLRKGASYSVVNKYNCTALEEAKTDRIKQLIQRRMNYRRFVSDSVEWILQTDNADYQAHEYLKKLESYGKNPNFYNFITYIKQNYLEKELQDIDGINTIKEYFDRAIDEKDPIYLLTAYTAETDFYSTLNVHLAQLRLKNLTAEENLSRAYFIGIIARHPKFEILSYTGMTYR</sequence>
<name>A0A819ZB51_9BILA</name>
<feature type="non-terminal residue" evidence="4">
    <location>
        <position position="410"/>
    </location>
</feature>
<dbReference type="InterPro" id="IPR011009">
    <property type="entry name" value="Kinase-like_dom_sf"/>
</dbReference>
<dbReference type="SUPFAM" id="SSF48403">
    <property type="entry name" value="Ankyrin repeat"/>
    <property type="match status" value="1"/>
</dbReference>
<comment type="caution">
    <text evidence="4">The sequence shown here is derived from an EMBL/GenBank/DDBJ whole genome shotgun (WGS) entry which is preliminary data.</text>
</comment>
<dbReference type="AlphaFoldDB" id="A0A819ZB51"/>
<dbReference type="Gene3D" id="1.25.40.20">
    <property type="entry name" value="Ankyrin repeat-containing domain"/>
    <property type="match status" value="1"/>
</dbReference>
<dbReference type="Gene3D" id="1.10.510.10">
    <property type="entry name" value="Transferase(Phosphotransferase) domain 1"/>
    <property type="match status" value="1"/>
</dbReference>
<dbReference type="Pfam" id="PF12796">
    <property type="entry name" value="Ank_2"/>
    <property type="match status" value="1"/>
</dbReference>
<dbReference type="PANTHER" id="PTHR11909">
    <property type="entry name" value="CASEIN KINASE-RELATED"/>
    <property type="match status" value="1"/>
</dbReference>
<evidence type="ECO:0000313" key="5">
    <source>
        <dbReference type="Proteomes" id="UP000663881"/>
    </source>
</evidence>
<dbReference type="Proteomes" id="UP000663881">
    <property type="component" value="Unassembled WGS sequence"/>
</dbReference>
<feature type="domain" description="Protein kinase" evidence="3">
    <location>
        <begin position="1"/>
        <end position="299"/>
    </location>
</feature>
<feature type="non-terminal residue" evidence="4">
    <location>
        <position position="1"/>
    </location>
</feature>